<reference evidence="4 5" key="1">
    <citation type="journal article" date="2023" name="Science">
        <title>Elucidation of the pathway for biosynthesis of saponin adjuvants from the soapbark tree.</title>
        <authorList>
            <person name="Reed J."/>
            <person name="Orme A."/>
            <person name="El-Demerdash A."/>
            <person name="Owen C."/>
            <person name="Martin L.B.B."/>
            <person name="Misra R.C."/>
            <person name="Kikuchi S."/>
            <person name="Rejzek M."/>
            <person name="Martin A.C."/>
            <person name="Harkess A."/>
            <person name="Leebens-Mack J."/>
            <person name="Louveau T."/>
            <person name="Stephenson M.J."/>
            <person name="Osbourn A."/>
        </authorList>
    </citation>
    <scope>NUCLEOTIDE SEQUENCE [LARGE SCALE GENOMIC DNA]</scope>
    <source>
        <strain evidence="4">S10</strain>
    </source>
</reference>
<evidence type="ECO:0000313" key="4">
    <source>
        <dbReference type="EMBL" id="KAJ7981737.1"/>
    </source>
</evidence>
<organism evidence="4 5">
    <name type="scientific">Quillaja saponaria</name>
    <name type="common">Soap bark tree</name>
    <dbReference type="NCBI Taxonomy" id="32244"/>
    <lineage>
        <taxon>Eukaryota</taxon>
        <taxon>Viridiplantae</taxon>
        <taxon>Streptophyta</taxon>
        <taxon>Embryophyta</taxon>
        <taxon>Tracheophyta</taxon>
        <taxon>Spermatophyta</taxon>
        <taxon>Magnoliopsida</taxon>
        <taxon>eudicotyledons</taxon>
        <taxon>Gunneridae</taxon>
        <taxon>Pentapetalae</taxon>
        <taxon>rosids</taxon>
        <taxon>fabids</taxon>
        <taxon>Fabales</taxon>
        <taxon>Quillajaceae</taxon>
        <taxon>Quillaja</taxon>
    </lineage>
</organism>
<comment type="caution">
    <text evidence="4">The sequence shown here is derived from an EMBL/GenBank/DDBJ whole genome shotgun (WGS) entry which is preliminary data.</text>
</comment>
<dbReference type="PANTHER" id="PTHR11461:SF315">
    <property type="entry name" value="SERPIN-Z3-LIKE"/>
    <property type="match status" value="1"/>
</dbReference>
<dbReference type="KEGG" id="qsa:O6P43_000961"/>
<dbReference type="SUPFAM" id="SSF56574">
    <property type="entry name" value="Serpins"/>
    <property type="match status" value="1"/>
</dbReference>
<dbReference type="Proteomes" id="UP001163823">
    <property type="component" value="Chromosome 1"/>
</dbReference>
<dbReference type="InterPro" id="IPR023795">
    <property type="entry name" value="Serpin_CS"/>
</dbReference>
<dbReference type="GO" id="GO:0004867">
    <property type="term" value="F:serine-type endopeptidase inhibitor activity"/>
    <property type="evidence" value="ECO:0007669"/>
    <property type="project" value="InterPro"/>
</dbReference>
<evidence type="ECO:0000313" key="5">
    <source>
        <dbReference type="Proteomes" id="UP001163823"/>
    </source>
</evidence>
<dbReference type="InterPro" id="IPR036186">
    <property type="entry name" value="Serpin_sf"/>
</dbReference>
<dbReference type="InterPro" id="IPR042185">
    <property type="entry name" value="Serpin_sf_2"/>
</dbReference>
<dbReference type="PROSITE" id="PS00284">
    <property type="entry name" value="SERPIN"/>
    <property type="match status" value="1"/>
</dbReference>
<dbReference type="AlphaFoldDB" id="A0AAD7QHU7"/>
<evidence type="ECO:0000256" key="1">
    <source>
        <dbReference type="ARBA" id="ARBA00009500"/>
    </source>
</evidence>
<dbReference type="Gene3D" id="2.30.39.10">
    <property type="entry name" value="Alpha-1-antitrypsin, domain 1"/>
    <property type="match status" value="3"/>
</dbReference>
<dbReference type="InterPro" id="IPR000215">
    <property type="entry name" value="Serpin_fam"/>
</dbReference>
<dbReference type="InterPro" id="IPR042178">
    <property type="entry name" value="Serpin_sf_1"/>
</dbReference>
<dbReference type="EMBL" id="JARAOO010000001">
    <property type="protein sequence ID" value="KAJ7981737.1"/>
    <property type="molecule type" value="Genomic_DNA"/>
</dbReference>
<accession>A0AAD7QHU7</accession>
<dbReference type="Gene3D" id="6.20.40.10">
    <property type="match status" value="1"/>
</dbReference>
<dbReference type="SMART" id="SM00093">
    <property type="entry name" value="SERPIN"/>
    <property type="match status" value="1"/>
</dbReference>
<evidence type="ECO:0000256" key="2">
    <source>
        <dbReference type="RuleBase" id="RU000411"/>
    </source>
</evidence>
<comment type="similarity">
    <text evidence="1 2">Belongs to the serpin family.</text>
</comment>
<feature type="domain" description="Serpin" evidence="3">
    <location>
        <begin position="21"/>
        <end position="377"/>
    </location>
</feature>
<proteinExistence type="inferred from homology"/>
<protein>
    <submittedName>
        <fullName evidence="4">Serpin-ZX like</fullName>
    </submittedName>
</protein>
<dbReference type="Gene3D" id="3.30.497.10">
    <property type="entry name" value="Antithrombin, subunit I, domain 2"/>
    <property type="match status" value="1"/>
</dbReference>
<sequence>MDFSMKLVKECLLDEEKEGSQSLADLNAKASELINMAVSTSKEGKKNQWRMMKMIFSTRVDGKNFINDNKRLEISFINGVWIDQKLKLEPSFQETISTIYKAESKTLDFCKKAAIDKVNSWVKKETKGLIRAILPNELPRDSIKVVVANAIYFSGDWLEPFKKVNTKDDKFHLLNQKVVEAPFMCMRSTMFSHGSYDGFQVLKLPYEHGNDKRRFSMYLPYEHGNDKRRFSMYIFLPDEKDGLPDLIKKFNSNSEFFNQSFEGKLKIIDILKIPKFKFSIDIKVSDTLSKLGLHLNPKDIEMVVPNGDGDRIDVFHKVYIDVNERGTEAAAVAAGIMCGCARNPPPPFLFIADHPFMFMIREEMSGIPFFIGAVLNPLLD</sequence>
<dbReference type="Pfam" id="PF00079">
    <property type="entry name" value="Serpin"/>
    <property type="match status" value="1"/>
</dbReference>
<name>A0AAD7QHU7_QUISA</name>
<dbReference type="GO" id="GO:0005615">
    <property type="term" value="C:extracellular space"/>
    <property type="evidence" value="ECO:0007669"/>
    <property type="project" value="InterPro"/>
</dbReference>
<keyword evidence="5" id="KW-1185">Reference proteome</keyword>
<dbReference type="InterPro" id="IPR023796">
    <property type="entry name" value="Serpin_dom"/>
</dbReference>
<evidence type="ECO:0000259" key="3">
    <source>
        <dbReference type="SMART" id="SM00093"/>
    </source>
</evidence>
<gene>
    <name evidence="4" type="ORF">O6P43_000961</name>
</gene>
<dbReference type="PANTHER" id="PTHR11461">
    <property type="entry name" value="SERINE PROTEASE INHIBITOR, SERPIN"/>
    <property type="match status" value="1"/>
</dbReference>